<reference evidence="1" key="1">
    <citation type="journal article" date="2022" name="Arch. Microbiol.">
        <title>Pseudodesulfovibrio sediminis sp. nov., a mesophilic and neutrophilic sulfate-reducing bacterium isolated from sediment of a brackish lake.</title>
        <authorList>
            <person name="Takahashi A."/>
            <person name="Kojima H."/>
            <person name="Watanabe M."/>
            <person name="Fukui M."/>
        </authorList>
    </citation>
    <scope>NUCLEOTIDE SEQUENCE</scope>
    <source>
        <strain evidence="1">SF6</strain>
    </source>
</reference>
<sequence length="260" mass="28225">MNDNTAMTDSTMLGTYTLDGPVPVEPEIVLNNCQDTALLGQLVSVFSGNPDIRFFLVQDADTLDMNADFHFLRDGGNWVLANNDTLVDVLFDDASFNPSGTEGTFSLVQDVNGSYLIDTGIADAAAIPPSDQLLVDLADDGLFVNDEHVHAHTDTDAEPFFIDPSVLQHGESEIVVSNFHIGSDVLELPDGMSIKDVIVDNDHDFTELVIGQNDTGHDDIVVKLLGISQPDLPMQDYGMNSEHATDDLINHIIHSGLNMD</sequence>
<protein>
    <submittedName>
        <fullName evidence="1">Uncharacterized protein</fullName>
    </submittedName>
</protein>
<accession>A0ABM7P527</accession>
<organism evidence="1 2">
    <name type="scientific">Pseudodesulfovibrio sediminis</name>
    <dbReference type="NCBI Taxonomy" id="2810563"/>
    <lineage>
        <taxon>Bacteria</taxon>
        <taxon>Pseudomonadati</taxon>
        <taxon>Thermodesulfobacteriota</taxon>
        <taxon>Desulfovibrionia</taxon>
        <taxon>Desulfovibrionales</taxon>
        <taxon>Desulfovibrionaceae</taxon>
    </lineage>
</organism>
<gene>
    <name evidence="1" type="ORF">PSDVSF_12380</name>
</gene>
<keyword evidence="2" id="KW-1185">Reference proteome</keyword>
<dbReference type="EMBL" id="AP024485">
    <property type="protein sequence ID" value="BCS87996.1"/>
    <property type="molecule type" value="Genomic_DNA"/>
</dbReference>
<proteinExistence type="predicted"/>
<evidence type="ECO:0000313" key="1">
    <source>
        <dbReference type="EMBL" id="BCS87996.1"/>
    </source>
</evidence>
<dbReference type="Proteomes" id="UP001053296">
    <property type="component" value="Chromosome"/>
</dbReference>
<dbReference type="RefSeq" id="WP_229595152.1">
    <property type="nucleotide sequence ID" value="NZ_AP024485.1"/>
</dbReference>
<name>A0ABM7P527_9BACT</name>
<evidence type="ECO:0000313" key="2">
    <source>
        <dbReference type="Proteomes" id="UP001053296"/>
    </source>
</evidence>